<keyword evidence="2" id="KW-0732">Signal</keyword>
<evidence type="ECO:0000259" key="3">
    <source>
        <dbReference type="SMART" id="SM00848"/>
    </source>
</evidence>
<dbReference type="EMBL" id="OZ075130">
    <property type="protein sequence ID" value="CAL4972514.1"/>
    <property type="molecule type" value="Genomic_DNA"/>
</dbReference>
<dbReference type="SUPFAM" id="SSF54001">
    <property type="entry name" value="Cysteine proteinases"/>
    <property type="match status" value="2"/>
</dbReference>
<feature type="compositionally biased region" description="Basic and acidic residues" evidence="1">
    <location>
        <begin position="239"/>
        <end position="248"/>
    </location>
</feature>
<sequence>MTTDCGGAPRTVALAAAAALLVSLPPLLLVSLPDADTYEQETRRMFVEWKAKYRKTYTYAGEEECRYAVFKETRRRVARDRAAGVTSSGLNGFSATTIEEFSRGYLCLGDRTREEESYEQETRRMFVGWKAKHGKTYRDAGEEECRYYLFKANRRVVVELNAAAAAGRNVVYGLNQFGDLTNVEVQQRCNPEMEEDRDQLSARCQAAASSDPIYSRLIRYQAGPARARRRPRGLSLRAGDGDKVWRKK</sequence>
<dbReference type="AlphaFoldDB" id="A0ABC9A9G8"/>
<evidence type="ECO:0000313" key="4">
    <source>
        <dbReference type="EMBL" id="CAL4972514.1"/>
    </source>
</evidence>
<name>A0ABC9A9G8_9POAL</name>
<dbReference type="Proteomes" id="UP001497457">
    <property type="component" value="Chromosome 20rd"/>
</dbReference>
<evidence type="ECO:0000256" key="2">
    <source>
        <dbReference type="SAM" id="SignalP"/>
    </source>
</evidence>
<dbReference type="Gene3D" id="1.10.287.2250">
    <property type="match status" value="2"/>
</dbReference>
<organism evidence="4 5">
    <name type="scientific">Urochloa decumbens</name>
    <dbReference type="NCBI Taxonomy" id="240449"/>
    <lineage>
        <taxon>Eukaryota</taxon>
        <taxon>Viridiplantae</taxon>
        <taxon>Streptophyta</taxon>
        <taxon>Embryophyta</taxon>
        <taxon>Tracheophyta</taxon>
        <taxon>Spermatophyta</taxon>
        <taxon>Magnoliopsida</taxon>
        <taxon>Liliopsida</taxon>
        <taxon>Poales</taxon>
        <taxon>Poaceae</taxon>
        <taxon>PACMAD clade</taxon>
        <taxon>Panicoideae</taxon>
        <taxon>Panicodae</taxon>
        <taxon>Paniceae</taxon>
        <taxon>Melinidinae</taxon>
        <taxon>Urochloa</taxon>
    </lineage>
</organism>
<keyword evidence="5" id="KW-1185">Reference proteome</keyword>
<protein>
    <recommendedName>
        <fullName evidence="3">Cathepsin propeptide inhibitor domain-containing protein</fullName>
    </recommendedName>
</protein>
<dbReference type="InterPro" id="IPR013201">
    <property type="entry name" value="Prot_inhib_I29"/>
</dbReference>
<proteinExistence type="predicted"/>
<dbReference type="SMART" id="SM00848">
    <property type="entry name" value="Inhibitor_I29"/>
    <property type="match status" value="2"/>
</dbReference>
<feature type="chain" id="PRO_5044811228" description="Cathepsin propeptide inhibitor domain-containing protein" evidence="2">
    <location>
        <begin position="30"/>
        <end position="248"/>
    </location>
</feature>
<dbReference type="InterPro" id="IPR038765">
    <property type="entry name" value="Papain-like_cys_pep_sf"/>
</dbReference>
<evidence type="ECO:0000256" key="1">
    <source>
        <dbReference type="SAM" id="MobiDB-lite"/>
    </source>
</evidence>
<evidence type="ECO:0000313" key="5">
    <source>
        <dbReference type="Proteomes" id="UP001497457"/>
    </source>
</evidence>
<feature type="region of interest" description="Disordered" evidence="1">
    <location>
        <begin position="224"/>
        <end position="248"/>
    </location>
</feature>
<feature type="signal peptide" evidence="2">
    <location>
        <begin position="1"/>
        <end position="29"/>
    </location>
</feature>
<gene>
    <name evidence="4" type="ORF">URODEC1_LOCUS51322</name>
</gene>
<reference evidence="4" key="1">
    <citation type="submission" date="2024-10" db="EMBL/GenBank/DDBJ databases">
        <authorList>
            <person name="Ryan C."/>
        </authorList>
    </citation>
    <scope>NUCLEOTIDE SEQUENCE [LARGE SCALE GENOMIC DNA]</scope>
</reference>
<feature type="domain" description="Cathepsin propeptide inhibitor" evidence="3">
    <location>
        <begin position="126"/>
        <end position="185"/>
    </location>
</feature>
<feature type="domain" description="Cathepsin propeptide inhibitor" evidence="3">
    <location>
        <begin position="46"/>
        <end position="101"/>
    </location>
</feature>
<accession>A0ABC9A9G8</accession>
<dbReference type="Pfam" id="PF08246">
    <property type="entry name" value="Inhibitor_I29"/>
    <property type="match status" value="2"/>
</dbReference>